<dbReference type="Proteomes" id="UP000029590">
    <property type="component" value="Unassembled WGS sequence"/>
</dbReference>
<reference evidence="2 3" key="1">
    <citation type="submission" date="2014-04" db="EMBL/GenBank/DDBJ databases">
        <authorList>
            <person name="Bishop-Lilly K.A."/>
            <person name="Broomall S.M."/>
            <person name="Chain P.S."/>
            <person name="Chertkov O."/>
            <person name="Coyne S.R."/>
            <person name="Daligault H.E."/>
            <person name="Davenport K.W."/>
            <person name="Erkkila T."/>
            <person name="Frey K.G."/>
            <person name="Gibbons H.S."/>
            <person name="Gu W."/>
            <person name="Jaissle J."/>
            <person name="Johnson S.L."/>
            <person name="Koroleva G.I."/>
            <person name="Ladner J.T."/>
            <person name="Lo C.-C."/>
            <person name="Minogue T.D."/>
            <person name="Munk C."/>
            <person name="Palacios G.F."/>
            <person name="Redden C.L."/>
            <person name="Rosenzweig C.N."/>
            <person name="Scholz M.B."/>
            <person name="Teshima H."/>
            <person name="Xu Y."/>
        </authorList>
    </citation>
    <scope>NUCLEOTIDE SEQUENCE [LARGE SCALE GENOMIC DNA]</scope>
    <source>
        <strain evidence="3">gladioli</strain>
    </source>
</reference>
<organism evidence="2 3">
    <name type="scientific">Burkholderia gladioli</name>
    <name type="common">Pseudomonas marginata</name>
    <name type="synonym">Phytomonas marginata</name>
    <dbReference type="NCBI Taxonomy" id="28095"/>
    <lineage>
        <taxon>Bacteria</taxon>
        <taxon>Pseudomonadati</taxon>
        <taxon>Pseudomonadota</taxon>
        <taxon>Betaproteobacteria</taxon>
        <taxon>Burkholderiales</taxon>
        <taxon>Burkholderiaceae</taxon>
        <taxon>Burkholderia</taxon>
    </lineage>
</organism>
<feature type="compositionally biased region" description="Basic and acidic residues" evidence="1">
    <location>
        <begin position="60"/>
        <end position="69"/>
    </location>
</feature>
<name>A0AAW3ERU1_BURGA</name>
<evidence type="ECO:0000256" key="1">
    <source>
        <dbReference type="SAM" id="MobiDB-lite"/>
    </source>
</evidence>
<proteinExistence type="predicted"/>
<comment type="caution">
    <text evidence="2">The sequence shown here is derived from an EMBL/GenBank/DDBJ whole genome shotgun (WGS) entry which is preliminary data.</text>
</comment>
<protein>
    <recommendedName>
        <fullName evidence="4">Lipoprotein</fullName>
    </recommendedName>
</protein>
<evidence type="ECO:0000313" key="3">
    <source>
        <dbReference type="Proteomes" id="UP000029590"/>
    </source>
</evidence>
<feature type="region of interest" description="Disordered" evidence="1">
    <location>
        <begin position="56"/>
        <end position="119"/>
    </location>
</feature>
<accession>A0AAW3ERU1</accession>
<sequence>MKSLPITKRIICAVMHGIRAVANVVQRTGGRTASIPSVRVDSISHDQVSKLHCKSNLSHDGQDAREQCAERQNSNGKLHRGSDDRCNEKGDQVAPHDLPVDRPTASRRDERCKDRENHGSQCSNEIGKYVIHDKRPHTQLMLTLRLIWRSGKRIRHNTMARGINSLMPRIRRFSAVSRVRLAVLTIPALLLCACASAHGDDACSAPYASAGQHLHGGRPA</sequence>
<evidence type="ECO:0000313" key="2">
    <source>
        <dbReference type="EMBL" id="KGC09774.1"/>
    </source>
</evidence>
<evidence type="ECO:0008006" key="4">
    <source>
        <dbReference type="Google" id="ProtNLM"/>
    </source>
</evidence>
<dbReference type="EMBL" id="JPGG01000018">
    <property type="protein sequence ID" value="KGC09774.1"/>
    <property type="molecule type" value="Genomic_DNA"/>
</dbReference>
<gene>
    <name evidence="2" type="ORF">DM48_6764</name>
</gene>
<feature type="compositionally biased region" description="Basic and acidic residues" evidence="1">
    <location>
        <begin position="98"/>
        <end position="118"/>
    </location>
</feature>
<feature type="compositionally biased region" description="Basic and acidic residues" evidence="1">
    <location>
        <begin position="80"/>
        <end position="91"/>
    </location>
</feature>
<dbReference type="AlphaFoldDB" id="A0AAW3ERU1"/>